<proteinExistence type="predicted"/>
<reference evidence="1" key="1">
    <citation type="submission" date="2021-10" db="EMBL/GenBank/DDBJ databases">
        <title>Melipona bicolor Genome sequencing and assembly.</title>
        <authorList>
            <person name="Araujo N.S."/>
            <person name="Arias M.C."/>
        </authorList>
    </citation>
    <scope>NUCLEOTIDE SEQUENCE</scope>
    <source>
        <strain evidence="1">USP_2M_L1-L4_2017</strain>
        <tissue evidence="1">Whole body</tissue>
    </source>
</reference>
<dbReference type="EMBL" id="JAHYIQ010000033">
    <property type="protein sequence ID" value="KAK1119991.1"/>
    <property type="molecule type" value="Genomic_DNA"/>
</dbReference>
<protein>
    <submittedName>
        <fullName evidence="1">Uncharacterized protein</fullName>
    </submittedName>
</protein>
<accession>A0AA40FJC6</accession>
<dbReference type="GO" id="GO:0003723">
    <property type="term" value="F:RNA binding"/>
    <property type="evidence" value="ECO:0007669"/>
    <property type="project" value="InterPro"/>
</dbReference>
<gene>
    <name evidence="1" type="ORF">K0M31_012722</name>
</gene>
<name>A0AA40FJC6_9HYME</name>
<dbReference type="GO" id="GO:0001522">
    <property type="term" value="P:pseudouridine synthesis"/>
    <property type="evidence" value="ECO:0007669"/>
    <property type="project" value="InterPro"/>
</dbReference>
<dbReference type="GO" id="GO:0009982">
    <property type="term" value="F:pseudouridine synthase activity"/>
    <property type="evidence" value="ECO:0007669"/>
    <property type="project" value="InterPro"/>
</dbReference>
<dbReference type="InterPro" id="IPR020103">
    <property type="entry name" value="PsdUridine_synth_cat_dom_sf"/>
</dbReference>
<sequence length="59" mass="6486">MSVSTCKRNKATLSWLRLVCCRHEVPVTSEPITVIHMDEDVVVVNKPASIPVSGVLPEL</sequence>
<feature type="non-terminal residue" evidence="1">
    <location>
        <position position="59"/>
    </location>
</feature>
<dbReference type="SUPFAM" id="SSF55120">
    <property type="entry name" value="Pseudouridine synthase"/>
    <property type="match status" value="1"/>
</dbReference>
<dbReference type="AlphaFoldDB" id="A0AA40FJC6"/>
<organism evidence="1 2">
    <name type="scientific">Melipona bicolor</name>
    <dbReference type="NCBI Taxonomy" id="60889"/>
    <lineage>
        <taxon>Eukaryota</taxon>
        <taxon>Metazoa</taxon>
        <taxon>Ecdysozoa</taxon>
        <taxon>Arthropoda</taxon>
        <taxon>Hexapoda</taxon>
        <taxon>Insecta</taxon>
        <taxon>Pterygota</taxon>
        <taxon>Neoptera</taxon>
        <taxon>Endopterygota</taxon>
        <taxon>Hymenoptera</taxon>
        <taxon>Apocrita</taxon>
        <taxon>Aculeata</taxon>
        <taxon>Apoidea</taxon>
        <taxon>Anthophila</taxon>
        <taxon>Apidae</taxon>
        <taxon>Melipona</taxon>
    </lineage>
</organism>
<evidence type="ECO:0000313" key="2">
    <source>
        <dbReference type="Proteomes" id="UP001177670"/>
    </source>
</evidence>
<dbReference type="Proteomes" id="UP001177670">
    <property type="component" value="Unassembled WGS sequence"/>
</dbReference>
<keyword evidence="2" id="KW-1185">Reference proteome</keyword>
<comment type="caution">
    <text evidence="1">The sequence shown here is derived from an EMBL/GenBank/DDBJ whole genome shotgun (WGS) entry which is preliminary data.</text>
</comment>
<evidence type="ECO:0000313" key="1">
    <source>
        <dbReference type="EMBL" id="KAK1119991.1"/>
    </source>
</evidence>